<protein>
    <submittedName>
        <fullName evidence="1">Uncharacterized protein</fullName>
    </submittedName>
</protein>
<dbReference type="Proteomes" id="UP000507222">
    <property type="component" value="Unassembled WGS sequence"/>
</dbReference>
<reference evidence="4" key="1">
    <citation type="journal article" date="2020" name="Genome Biol.">
        <title>Gamete binning: chromosome-level and haplotype-resolved genome assembly enabled by high-throughput single-cell sequencing of gamete genomes.</title>
        <authorList>
            <person name="Campoy J.A."/>
            <person name="Sun H."/>
            <person name="Goel M."/>
            <person name="Jiao W.-B."/>
            <person name="Folz-Donahue K."/>
            <person name="Wang N."/>
            <person name="Rubio M."/>
            <person name="Liu C."/>
            <person name="Kukat C."/>
            <person name="Ruiz D."/>
            <person name="Huettel B."/>
            <person name="Schneeberger K."/>
        </authorList>
    </citation>
    <scope>NUCLEOTIDE SEQUENCE [LARGE SCALE GENOMIC DNA]</scope>
    <source>
        <strain evidence="4">cv. Rojo Pasion</strain>
    </source>
</reference>
<proteinExistence type="predicted"/>
<gene>
    <name evidence="1" type="ORF">CURHAP_LOCUS2241</name>
    <name evidence="2" type="ORF">ORAREDHAP_LOCUS2260</name>
</gene>
<evidence type="ECO:0000313" key="1">
    <source>
        <dbReference type="EMBL" id="CAB4262827.1"/>
    </source>
</evidence>
<reference evidence="1 3" key="2">
    <citation type="submission" date="2020-05" db="EMBL/GenBank/DDBJ databases">
        <authorList>
            <person name="Campoy J."/>
            <person name="Schneeberger K."/>
            <person name="Spophaly S."/>
        </authorList>
    </citation>
    <scope>NUCLEOTIDE SEQUENCE [LARGE SCALE GENOMIC DNA]</scope>
    <source>
        <strain evidence="1">PruArmRojPasFocal</strain>
    </source>
</reference>
<evidence type="ECO:0000313" key="4">
    <source>
        <dbReference type="Proteomes" id="UP000507245"/>
    </source>
</evidence>
<dbReference type="EMBL" id="CAEKKB010000001">
    <property type="protein sequence ID" value="CAB4293404.1"/>
    <property type="molecule type" value="Genomic_DNA"/>
</dbReference>
<dbReference type="Proteomes" id="UP000507245">
    <property type="component" value="Unassembled WGS sequence"/>
</dbReference>
<dbReference type="EMBL" id="CAEKDK010000001">
    <property type="protein sequence ID" value="CAB4262827.1"/>
    <property type="molecule type" value="Genomic_DNA"/>
</dbReference>
<name>A0A6J5THY1_PRUAR</name>
<evidence type="ECO:0000313" key="3">
    <source>
        <dbReference type="Proteomes" id="UP000507222"/>
    </source>
</evidence>
<keyword evidence="4" id="KW-1185">Reference proteome</keyword>
<sequence length="68" mass="7615">MGWRRFKLGTSFSVSGPNLFKMLKCEHYTFILLASVSVLPNITAVSLKIGFSQAHNVKEGFWHSTLAN</sequence>
<dbReference type="AlphaFoldDB" id="A0A6J5THY1"/>
<organism evidence="1 3">
    <name type="scientific">Prunus armeniaca</name>
    <name type="common">Apricot</name>
    <name type="synonym">Armeniaca vulgaris</name>
    <dbReference type="NCBI Taxonomy" id="36596"/>
    <lineage>
        <taxon>Eukaryota</taxon>
        <taxon>Viridiplantae</taxon>
        <taxon>Streptophyta</taxon>
        <taxon>Embryophyta</taxon>
        <taxon>Tracheophyta</taxon>
        <taxon>Spermatophyta</taxon>
        <taxon>Magnoliopsida</taxon>
        <taxon>eudicotyledons</taxon>
        <taxon>Gunneridae</taxon>
        <taxon>Pentapetalae</taxon>
        <taxon>rosids</taxon>
        <taxon>fabids</taxon>
        <taxon>Rosales</taxon>
        <taxon>Rosaceae</taxon>
        <taxon>Amygdaloideae</taxon>
        <taxon>Amygdaleae</taxon>
        <taxon>Prunus</taxon>
    </lineage>
</organism>
<evidence type="ECO:0000313" key="2">
    <source>
        <dbReference type="EMBL" id="CAB4293404.1"/>
    </source>
</evidence>
<accession>A0A6J5THY1</accession>